<dbReference type="KEGG" id="hat:RC74_20255"/>
<proteinExistence type="predicted"/>
<dbReference type="Proteomes" id="UP000070371">
    <property type="component" value="Chromosome"/>
</dbReference>
<reference evidence="1 2" key="1">
    <citation type="submission" date="2016-02" db="EMBL/GenBank/DDBJ databases">
        <title>Complete genome sequence of Halocynthiibacter arcticus PAMC 20958t from arctic marine sediment.</title>
        <authorList>
            <person name="Lee Y.M."/>
            <person name="Baek K."/>
            <person name="Lee H.K."/>
            <person name="Shin S.C."/>
        </authorList>
    </citation>
    <scope>NUCLEOTIDE SEQUENCE [LARGE SCALE GENOMIC DNA]</scope>
    <source>
        <strain evidence="1">PAMC 20958</strain>
    </source>
</reference>
<organism evidence="1 2">
    <name type="scientific">Falsihalocynthiibacter arcticus</name>
    <dbReference type="NCBI Taxonomy" id="1579316"/>
    <lineage>
        <taxon>Bacteria</taxon>
        <taxon>Pseudomonadati</taxon>
        <taxon>Pseudomonadota</taxon>
        <taxon>Alphaproteobacteria</taxon>
        <taxon>Rhodobacterales</taxon>
        <taxon>Roseobacteraceae</taxon>
        <taxon>Falsihalocynthiibacter</taxon>
    </lineage>
</organism>
<sequence>MSQDRLVTLCFKKGGETKVFASRSHAKLMESIFRSHLGGTSKSRWLESTLSDGSMVVDMNELSAVVNCEYTEK</sequence>
<dbReference type="EMBL" id="CP014327">
    <property type="protein sequence ID" value="AML53276.1"/>
    <property type="molecule type" value="Genomic_DNA"/>
</dbReference>
<evidence type="ECO:0000313" key="2">
    <source>
        <dbReference type="Proteomes" id="UP000070371"/>
    </source>
</evidence>
<evidence type="ECO:0000313" key="1">
    <source>
        <dbReference type="EMBL" id="AML53276.1"/>
    </source>
</evidence>
<gene>
    <name evidence="1" type="ORF">RC74_20255</name>
</gene>
<keyword evidence="2" id="KW-1185">Reference proteome</keyword>
<accession>A0A126V5Y8</accession>
<dbReference type="AlphaFoldDB" id="A0A126V5Y8"/>
<protein>
    <submittedName>
        <fullName evidence="1">Uncharacterized protein</fullName>
    </submittedName>
</protein>
<name>A0A126V5Y8_9RHOB</name>